<dbReference type="InterPro" id="IPR036388">
    <property type="entry name" value="WH-like_DNA-bd_sf"/>
</dbReference>
<dbReference type="PROSITE" id="PS51755">
    <property type="entry name" value="OMPR_PHOB"/>
    <property type="match status" value="1"/>
</dbReference>
<dbReference type="SUPFAM" id="SSF46894">
    <property type="entry name" value="C-terminal effector domain of the bipartite response regulators"/>
    <property type="match status" value="1"/>
</dbReference>
<dbReference type="SMART" id="SM00448">
    <property type="entry name" value="REC"/>
    <property type="match status" value="1"/>
</dbReference>
<keyword evidence="3" id="KW-0597">Phosphoprotein</keyword>
<gene>
    <name evidence="16" type="ORF">DL897_11675</name>
</gene>
<dbReference type="GO" id="GO:0032993">
    <property type="term" value="C:protein-DNA complex"/>
    <property type="evidence" value="ECO:0007669"/>
    <property type="project" value="TreeGrafter"/>
</dbReference>
<dbReference type="InterPro" id="IPR001789">
    <property type="entry name" value="Sig_transdc_resp-reg_receiver"/>
</dbReference>
<dbReference type="Gene3D" id="1.10.10.10">
    <property type="entry name" value="Winged helix-like DNA-binding domain superfamily/Winged helix DNA-binding domain"/>
    <property type="match status" value="1"/>
</dbReference>
<evidence type="ECO:0000256" key="6">
    <source>
        <dbReference type="ARBA" id="ARBA00023026"/>
    </source>
</evidence>
<keyword evidence="6" id="KW-0843">Virulence</keyword>
<dbReference type="InterPro" id="IPR039420">
    <property type="entry name" value="WalR-like"/>
</dbReference>
<evidence type="ECO:0000256" key="7">
    <source>
        <dbReference type="ARBA" id="ARBA00023125"/>
    </source>
</evidence>
<evidence type="ECO:0000256" key="12">
    <source>
        <dbReference type="PROSITE-ProRule" id="PRU00169"/>
    </source>
</evidence>
<feature type="DNA-binding region" description="OmpR/PhoB-type" evidence="13">
    <location>
        <begin position="124"/>
        <end position="222"/>
    </location>
</feature>
<evidence type="ECO:0000256" key="2">
    <source>
        <dbReference type="ARBA" id="ARBA00022490"/>
    </source>
</evidence>
<dbReference type="GO" id="GO:0000976">
    <property type="term" value="F:transcription cis-regulatory region binding"/>
    <property type="evidence" value="ECO:0007669"/>
    <property type="project" value="TreeGrafter"/>
</dbReference>
<dbReference type="InterPro" id="IPR011006">
    <property type="entry name" value="CheY-like_superfamily"/>
</dbReference>
<dbReference type="Gene3D" id="3.40.50.2300">
    <property type="match status" value="1"/>
</dbReference>
<proteinExistence type="predicted"/>
<dbReference type="AlphaFoldDB" id="A0A364K3F9"/>
<protein>
    <recommendedName>
        <fullName evidence="11">Heme response regulator HssR</fullName>
    </recommendedName>
</protein>
<evidence type="ECO:0000256" key="4">
    <source>
        <dbReference type="ARBA" id="ARBA00023012"/>
    </source>
</evidence>
<dbReference type="CDD" id="cd00383">
    <property type="entry name" value="trans_reg_C"/>
    <property type="match status" value="1"/>
</dbReference>
<evidence type="ECO:0000256" key="1">
    <source>
        <dbReference type="ARBA" id="ARBA00004496"/>
    </source>
</evidence>
<dbReference type="PANTHER" id="PTHR48111:SF49">
    <property type="entry name" value="HEME RESPONSE REGULATOR HSSR"/>
    <property type="match status" value="1"/>
</dbReference>
<evidence type="ECO:0000256" key="9">
    <source>
        <dbReference type="ARBA" id="ARBA00023163"/>
    </source>
</evidence>
<comment type="caution">
    <text evidence="12">Lacks conserved residue(s) required for the propagation of feature annotation.</text>
</comment>
<sequence>MVKVLVVEDDLHIQHLIKFNLELEGLSVLQAFSSEEALDKIYEQPFDLVLLNHGLTYKDGNSLYDEIRRDFLLPILFLTRKKPYDNQVNGVQLKDDYYIVEPFNPLELIQRVKGLLQRYHIVFSETLTIGQLKICKKDQMVFVKNHLILLPHKEFQILFKLASYPGKTFTRMQLIKQIWGTDYQGDERTIDVHIKRLRKRFKQWSDEFVIVTVRGMGYRLEAKRYE</sequence>
<keyword evidence="4" id="KW-0902">Two-component regulatory system</keyword>
<dbReference type="RefSeq" id="WP_113659329.1">
    <property type="nucleotide sequence ID" value="NZ_KZ845668.1"/>
</dbReference>
<keyword evidence="8" id="KW-0010">Activator</keyword>
<evidence type="ECO:0000259" key="15">
    <source>
        <dbReference type="PROSITE" id="PS51755"/>
    </source>
</evidence>
<evidence type="ECO:0000256" key="8">
    <source>
        <dbReference type="ARBA" id="ARBA00023159"/>
    </source>
</evidence>
<dbReference type="Proteomes" id="UP000251213">
    <property type="component" value="Unassembled WGS sequence"/>
</dbReference>
<keyword evidence="9" id="KW-0804">Transcription</keyword>
<dbReference type="SMART" id="SM00862">
    <property type="entry name" value="Trans_reg_C"/>
    <property type="match status" value="1"/>
</dbReference>
<dbReference type="EMBL" id="QJKK01000006">
    <property type="protein sequence ID" value="RAL23344.1"/>
    <property type="molecule type" value="Genomic_DNA"/>
</dbReference>
<dbReference type="Pfam" id="PF00486">
    <property type="entry name" value="Trans_reg_C"/>
    <property type="match status" value="1"/>
</dbReference>
<evidence type="ECO:0000256" key="13">
    <source>
        <dbReference type="PROSITE-ProRule" id="PRU01091"/>
    </source>
</evidence>
<keyword evidence="7 13" id="KW-0238">DNA-binding</keyword>
<keyword evidence="2" id="KW-0963">Cytoplasm</keyword>
<dbReference type="GO" id="GO:0006355">
    <property type="term" value="P:regulation of DNA-templated transcription"/>
    <property type="evidence" value="ECO:0007669"/>
    <property type="project" value="InterPro"/>
</dbReference>
<comment type="subcellular location">
    <subcellularLocation>
        <location evidence="1">Cytoplasm</location>
    </subcellularLocation>
</comment>
<evidence type="ECO:0000313" key="16">
    <source>
        <dbReference type="EMBL" id="RAL23344.1"/>
    </source>
</evidence>
<feature type="domain" description="OmpR/PhoB-type" evidence="15">
    <location>
        <begin position="124"/>
        <end position="222"/>
    </location>
</feature>
<evidence type="ECO:0000256" key="3">
    <source>
        <dbReference type="ARBA" id="ARBA00022553"/>
    </source>
</evidence>
<dbReference type="GO" id="GO:0005829">
    <property type="term" value="C:cytosol"/>
    <property type="evidence" value="ECO:0007669"/>
    <property type="project" value="TreeGrafter"/>
</dbReference>
<feature type="domain" description="Response regulatory" evidence="14">
    <location>
        <begin position="3"/>
        <end position="116"/>
    </location>
</feature>
<dbReference type="InterPro" id="IPR001867">
    <property type="entry name" value="OmpR/PhoB-type_DNA-bd"/>
</dbReference>
<dbReference type="PANTHER" id="PTHR48111">
    <property type="entry name" value="REGULATOR OF RPOS"/>
    <property type="match status" value="1"/>
</dbReference>
<keyword evidence="17" id="KW-1185">Reference proteome</keyword>
<comment type="function">
    <text evidence="10">Member of the two-component regulatory system HssS/HssR involved in intracellular heme homeostasis and tempering of staphylococcal virulence. Phosphorylated HssR binds to a direct repeat sequence within hrtAB promoter and activates the expression of hrtAB, an efflux pump, in response to extracellular heme, hemin, hemoglobin or blood.</text>
</comment>
<name>A0A364K3F9_9BACL</name>
<evidence type="ECO:0000256" key="10">
    <source>
        <dbReference type="ARBA" id="ARBA00037471"/>
    </source>
</evidence>
<dbReference type="Pfam" id="PF00072">
    <property type="entry name" value="Response_reg"/>
    <property type="match status" value="1"/>
</dbReference>
<keyword evidence="5" id="KW-0805">Transcription regulation</keyword>
<dbReference type="PROSITE" id="PS50110">
    <property type="entry name" value="RESPONSE_REGULATORY"/>
    <property type="match status" value="1"/>
</dbReference>
<organism evidence="16 17">
    <name type="scientific">Thermoflavimicrobium daqui</name>
    <dbReference type="NCBI Taxonomy" id="2137476"/>
    <lineage>
        <taxon>Bacteria</taxon>
        <taxon>Bacillati</taxon>
        <taxon>Bacillota</taxon>
        <taxon>Bacilli</taxon>
        <taxon>Bacillales</taxon>
        <taxon>Thermoactinomycetaceae</taxon>
        <taxon>Thermoflavimicrobium</taxon>
    </lineage>
</organism>
<evidence type="ECO:0000256" key="5">
    <source>
        <dbReference type="ARBA" id="ARBA00023015"/>
    </source>
</evidence>
<dbReference type="OrthoDB" id="9790442at2"/>
<dbReference type="InterPro" id="IPR016032">
    <property type="entry name" value="Sig_transdc_resp-reg_C-effctor"/>
</dbReference>
<evidence type="ECO:0000256" key="11">
    <source>
        <dbReference type="ARBA" id="ARBA00039976"/>
    </source>
</evidence>
<accession>A0A364K3F9</accession>
<evidence type="ECO:0000259" key="14">
    <source>
        <dbReference type="PROSITE" id="PS50110"/>
    </source>
</evidence>
<dbReference type="SUPFAM" id="SSF52172">
    <property type="entry name" value="CheY-like"/>
    <property type="match status" value="1"/>
</dbReference>
<comment type="caution">
    <text evidence="16">The sequence shown here is derived from an EMBL/GenBank/DDBJ whole genome shotgun (WGS) entry which is preliminary data.</text>
</comment>
<evidence type="ECO:0000313" key="17">
    <source>
        <dbReference type="Proteomes" id="UP000251213"/>
    </source>
</evidence>
<dbReference type="GO" id="GO:0000156">
    <property type="term" value="F:phosphorelay response regulator activity"/>
    <property type="evidence" value="ECO:0007669"/>
    <property type="project" value="TreeGrafter"/>
</dbReference>
<reference evidence="16 17" key="1">
    <citation type="submission" date="2018-06" db="EMBL/GenBank/DDBJ databases">
        <title>Thermoflavimicrobium daqus sp. nov., a thermophilic microbe isolated from Moutai-flavour Daqu.</title>
        <authorList>
            <person name="Wang X."/>
            <person name="Zhou H."/>
        </authorList>
    </citation>
    <scope>NUCLEOTIDE SEQUENCE [LARGE SCALE GENOMIC DNA]</scope>
    <source>
        <strain evidence="16 17">FBKL4.011</strain>
    </source>
</reference>
<reference evidence="16 17" key="2">
    <citation type="submission" date="2018-06" db="EMBL/GenBank/DDBJ databases">
        <authorList>
            <person name="Zhirakovskaya E."/>
        </authorList>
    </citation>
    <scope>NUCLEOTIDE SEQUENCE [LARGE SCALE GENOMIC DNA]</scope>
    <source>
        <strain evidence="16 17">FBKL4.011</strain>
    </source>
</reference>